<evidence type="ECO:0008006" key="3">
    <source>
        <dbReference type="Google" id="ProtNLM"/>
    </source>
</evidence>
<name>A0A516V7B4_9GAMM</name>
<keyword evidence="2" id="KW-1185">Reference proteome</keyword>
<gene>
    <name evidence="1" type="ORF">FNZ56_11325</name>
</gene>
<dbReference type="SUPFAM" id="SSF52540">
    <property type="entry name" value="P-loop containing nucleoside triphosphate hydrolases"/>
    <property type="match status" value="1"/>
</dbReference>
<evidence type="ECO:0000313" key="1">
    <source>
        <dbReference type="EMBL" id="QDQ74427.1"/>
    </source>
</evidence>
<evidence type="ECO:0000313" key="2">
    <source>
        <dbReference type="Proteomes" id="UP000315891"/>
    </source>
</evidence>
<reference evidence="1 2" key="1">
    <citation type="submission" date="2019-07" db="EMBL/GenBank/DDBJ databases">
        <title>Lysobacter weifangensis sp. nov., isolated from bensulfuron-methyl contaminated farmland soil.</title>
        <authorList>
            <person name="Zhao H."/>
        </authorList>
    </citation>
    <scope>NUCLEOTIDE SEQUENCE [LARGE SCALE GENOMIC DNA]</scope>
    <source>
        <strain evidence="1 2">CC-Bw-6</strain>
    </source>
</reference>
<organism evidence="1 2">
    <name type="scientific">Pseudoluteimonas lycopersici</name>
    <dbReference type="NCBI Taxonomy" id="1324796"/>
    <lineage>
        <taxon>Bacteria</taxon>
        <taxon>Pseudomonadati</taxon>
        <taxon>Pseudomonadota</taxon>
        <taxon>Gammaproteobacteria</taxon>
        <taxon>Lysobacterales</taxon>
        <taxon>Lysobacteraceae</taxon>
        <taxon>Pseudoluteimonas</taxon>
    </lineage>
</organism>
<dbReference type="AlphaFoldDB" id="A0A516V7B4"/>
<dbReference type="EMBL" id="CP041742">
    <property type="protein sequence ID" value="QDQ74427.1"/>
    <property type="molecule type" value="Genomic_DNA"/>
</dbReference>
<dbReference type="Proteomes" id="UP000315891">
    <property type="component" value="Chromosome"/>
</dbReference>
<proteinExistence type="predicted"/>
<dbReference type="OrthoDB" id="5147122at2"/>
<dbReference type="InterPro" id="IPR027417">
    <property type="entry name" value="P-loop_NTPase"/>
</dbReference>
<sequence>MIGIIHMGAAKTGSSTLQEFFHLNRERLRDAGVFYPRSPGAKQHGLLAESCIDPAREPEREAAERRNREFRESFAREMERDAGGMRHLLVSSELFHARLWNAGEVEKLKALLEPWCSSWRIVFYMRRQDRYAASLHSTYLRRGGESDAILDVLNPHHFDYGGILAMWSGVFGSGALLPRVFERDALAGGDIVADFIEASGLPLALDGCARPPDRNAALSADAQWFLREFNRRRPRSVDAMSDGETLLRRNIAAFLESRCAGAPALPTRDAARAFYAGYRASNADVARRWFGRDALFDESFDDYPDVAADAAPDAMDITAPLLRELAANSLWLDEDRRKRLANAKSTPALLAILAGYLEECDPALAQRLRDAVPD</sequence>
<dbReference type="RefSeq" id="WP_143879936.1">
    <property type="nucleotide sequence ID" value="NZ_BAABLZ010000001.1"/>
</dbReference>
<accession>A0A516V7B4</accession>
<protein>
    <recommendedName>
        <fullName evidence="3">Sulfotransferase family protein</fullName>
    </recommendedName>
</protein>